<dbReference type="InterPro" id="IPR046539">
    <property type="entry name" value="DUF6604"/>
</dbReference>
<dbReference type="PANTHER" id="PTHR38795:SF1">
    <property type="entry name" value="DUF6604 DOMAIN-CONTAINING PROTEIN"/>
    <property type="match status" value="1"/>
</dbReference>
<dbReference type="AlphaFoldDB" id="A0A2I2GQ15"/>
<sequence>MLAPKRAWSVQQMRISTSILGLAQSPLSAYRHGSRLKRGKHDHPASAELHFTEPELLAGFIASSLFHYKAATDTVASWLANTAKSCGYSIDLPTIDASSTTTNDTSSSSNDNNNANTTPAPLKRLKGKARKLARNRKAAAAPTASTTASRSKPVFTRKLTLGEFVSLADYIAAASNPPVKVPASVVKALDCAISIRQKHGRRVTSKMSQDAESQAQVRRHNHFVGVLEHVREVLRPRMPIDQVKDPLTQKVGEQPAEPLNTLQNRFEGLDVQKPSEWFLQAPDVTPMASSGTASPEVNYEAELRQDMEKAYLGFDLLMQDFRSLRTVILRTWKGYQLGLFDLVTVSLVTNTAINIAKRMQEDVQKLFDKHGGSAKMLNTFYAASCAVDGEDPNFRERPGDDLNFRMYDAAESIMMPTFMLLQSFDRLAEPGNILPYKPGYYGTFDPASNRSKKSARERYQEDKIVMLEVLSEFLAFHRGVPSQTFEDEFTRGLRLMFDTHEIPIWLVFAAQVFLDIHHALRGQVQEGLLRSEGLRKVHGGLHPGEPQIPFLAFHCGMVETERWGVPCYAKEHSLVGGLGSRGGAESKAPGEFRGDVQVPEVEPALPRDVQSEPQVFLPRTQPVLPGRMGSIMYPTHLYDAVCSEGLVRPSWQDMELVMSWRDEIFVGEAPHNPEDYLKRFNPSIGWSTASYARNRRQTSRLPESKNGPKIMQLQGSVSRTFMDHYCRGSQQTDLTEEDLEKILGMNFDYLTLHRSCWRLLRRVREACDPCLRDIFGVGYLERESQLPFVVGSVFMGVANTDVMGKRLAAKEDIVKSKLLMTAGGAVDEMIETGEGALVVDSLHKRGYPVEVAIEQEPAYEIFC</sequence>
<organism evidence="3 4">
    <name type="scientific">Aspergillus steynii IBT 23096</name>
    <dbReference type="NCBI Taxonomy" id="1392250"/>
    <lineage>
        <taxon>Eukaryota</taxon>
        <taxon>Fungi</taxon>
        <taxon>Dikarya</taxon>
        <taxon>Ascomycota</taxon>
        <taxon>Pezizomycotina</taxon>
        <taxon>Eurotiomycetes</taxon>
        <taxon>Eurotiomycetidae</taxon>
        <taxon>Eurotiales</taxon>
        <taxon>Aspergillaceae</taxon>
        <taxon>Aspergillus</taxon>
        <taxon>Aspergillus subgen. Circumdati</taxon>
    </lineage>
</organism>
<evidence type="ECO:0000313" key="3">
    <source>
        <dbReference type="EMBL" id="PLB54962.1"/>
    </source>
</evidence>
<proteinExistence type="predicted"/>
<feature type="domain" description="DUF6604" evidence="2">
    <location>
        <begin position="68"/>
        <end position="364"/>
    </location>
</feature>
<evidence type="ECO:0000259" key="2">
    <source>
        <dbReference type="Pfam" id="PF20253"/>
    </source>
</evidence>
<accession>A0A2I2GQ15</accession>
<dbReference type="OrthoDB" id="5238236at2759"/>
<dbReference type="STRING" id="1392250.A0A2I2GQ15"/>
<reference evidence="3 4" key="1">
    <citation type="submission" date="2016-12" db="EMBL/GenBank/DDBJ databases">
        <title>The genomes of Aspergillus section Nigri reveals drivers in fungal speciation.</title>
        <authorList>
            <consortium name="DOE Joint Genome Institute"/>
            <person name="Vesth T.C."/>
            <person name="Nybo J."/>
            <person name="Theobald S."/>
            <person name="Brandl J."/>
            <person name="Frisvad J.C."/>
            <person name="Nielsen K.F."/>
            <person name="Lyhne E.K."/>
            <person name="Kogle M.E."/>
            <person name="Kuo A."/>
            <person name="Riley R."/>
            <person name="Clum A."/>
            <person name="Nolan M."/>
            <person name="Lipzen A."/>
            <person name="Salamov A."/>
            <person name="Henrissat B."/>
            <person name="Wiebenga A."/>
            <person name="De Vries R.P."/>
            <person name="Grigoriev I.V."/>
            <person name="Mortensen U.H."/>
            <person name="Andersen M.R."/>
            <person name="Baker S.E."/>
        </authorList>
    </citation>
    <scope>NUCLEOTIDE SEQUENCE [LARGE SCALE GENOMIC DNA]</scope>
    <source>
        <strain evidence="3 4">IBT 23096</strain>
    </source>
</reference>
<dbReference type="GeneID" id="36550910"/>
<dbReference type="Pfam" id="PF20253">
    <property type="entry name" value="DUF6604"/>
    <property type="match status" value="1"/>
</dbReference>
<dbReference type="VEuPathDB" id="FungiDB:P170DRAFT_28669"/>
<feature type="compositionally biased region" description="Low complexity" evidence="1">
    <location>
        <begin position="138"/>
        <end position="151"/>
    </location>
</feature>
<feature type="compositionally biased region" description="Low complexity" evidence="1">
    <location>
        <begin position="99"/>
        <end position="122"/>
    </location>
</feature>
<dbReference type="PANTHER" id="PTHR38795">
    <property type="entry name" value="DUF6604 DOMAIN-CONTAINING PROTEIN"/>
    <property type="match status" value="1"/>
</dbReference>
<protein>
    <recommendedName>
        <fullName evidence="2">DUF6604 domain-containing protein</fullName>
    </recommendedName>
</protein>
<comment type="caution">
    <text evidence="3">The sequence shown here is derived from an EMBL/GenBank/DDBJ whole genome shotgun (WGS) entry which is preliminary data.</text>
</comment>
<dbReference type="EMBL" id="MSFO01000001">
    <property type="protein sequence ID" value="PLB54962.1"/>
    <property type="molecule type" value="Genomic_DNA"/>
</dbReference>
<evidence type="ECO:0000256" key="1">
    <source>
        <dbReference type="SAM" id="MobiDB-lite"/>
    </source>
</evidence>
<feature type="compositionally biased region" description="Basic residues" evidence="1">
    <location>
        <begin position="123"/>
        <end position="137"/>
    </location>
</feature>
<keyword evidence="4" id="KW-1185">Reference proteome</keyword>
<evidence type="ECO:0000313" key="4">
    <source>
        <dbReference type="Proteomes" id="UP000234275"/>
    </source>
</evidence>
<dbReference type="Proteomes" id="UP000234275">
    <property type="component" value="Unassembled WGS sequence"/>
</dbReference>
<dbReference type="RefSeq" id="XP_024710264.1">
    <property type="nucleotide sequence ID" value="XM_024843211.1"/>
</dbReference>
<feature type="region of interest" description="Disordered" evidence="1">
    <location>
        <begin position="99"/>
        <end position="151"/>
    </location>
</feature>
<gene>
    <name evidence="3" type="ORF">P170DRAFT_28669</name>
</gene>
<name>A0A2I2GQ15_9EURO</name>